<sequence length="1197" mass="132008">KCLPAESEQPTDTPSGSSNGGSRTPASVKKRLVAASRVPRLPKEHFRVIVRPRGGINVKNVSQVKIAQALVTAAGLSFMNAAEDIICPNAVQNILVVSTPSEHNAKTYARVEAISIGSAIYEVSSYLAAPDNTCKGIIRNIDLELDHEQLRSLIVQPRNPKALEARRIKNSTTVVILFDGLKVPNYVMCGLSMLRCTLYRRQTEVCYACGRLGHRADVCPTPENVVCRGCGVNSPSDQHVCSPKCALCGGPHPTADKSCKQRYQVPYIVRQRRKERRDYNQDFPPMGPLSRPAVPPRAGSGSRGPGITRVPSRGRSRVRLPPAASGGRSRSGSRSNSGGSAVRIRRPAAHETGWADRVKGSPTQVTGGTPTEQHNTRIVQLERENAALKGAIEQLRSEMVELRSARKREASQPPQAPKPEREETSMEVPVEAPSEARTAKKRALTNPVRDEGPDEFQTEMRVLLKSLSEAVAMLNDKVDALDGKFNALEARVGSLEARRGTMEFCALANNEPSPTGNPASFDSSKIEHSFVEIIPSGPLKCSIFILHIYSSPKDLKQRFASLFSRAAGKAGGSPLIVAGDFNAPHRAWGYSRATRKGDDLWQAAANHDLTLVTDPAFPTRIGNSCSRDTTPDLTFVKNVGAVSWHNLNEDLGSDHNILATCINVKSKPLKEYTITDWDQFRKSREERALIQDSSIDLERWATQLKGDVKSATKTVQTDLEIDRMDSRLAHLLEAKQALLDRWKGQRLNRRLRKRIAELNRTIEDHCQSLTRQQWDEVCNSVDGQMRVGGKWNLLKHLLNESNSNSNQSQVISRVLHEARQSETEDAILDALTNKYLPTGVHNTLEEIIEAQETAQVARLSSSPAGRKILVVLGLNPTLVAERRHQLSDAQRASIQTSPFPRNVHPQHNVGRRTARAVALLRHVRDEPRSAFFVDAAQYGHSARFAAVAIDHKGSILNSASFKDSTSSRAEQAAIALALLDDSRSHIYTDSRSAVRAFASNSISDEASKILGNRIISQHTITWFPAHLDSELDSLTNLNDTANSRARALTLRAGKDADLQGGYGEFKDILFTFNEVTKHYQMGRRKFPAPHGKLSRSQAITLRMLQTRSYPSLAFFSIIAPDTFESTCPDCGSVSNYDHMLWRCPSLRGPNKVTEEEWSSAVTSSELLPQLRAVQRAHDAAVRLGLPVPTWERPAVLL</sequence>
<dbReference type="Proteomes" id="UP000805193">
    <property type="component" value="Unassembled WGS sequence"/>
</dbReference>
<reference evidence="1 2" key="1">
    <citation type="journal article" date="2020" name="Cell">
        <title>Large-Scale Comparative Analyses of Tick Genomes Elucidate Their Genetic Diversity and Vector Capacities.</title>
        <authorList>
            <consortium name="Tick Genome and Microbiome Consortium (TIGMIC)"/>
            <person name="Jia N."/>
            <person name="Wang J."/>
            <person name="Shi W."/>
            <person name="Du L."/>
            <person name="Sun Y."/>
            <person name="Zhan W."/>
            <person name="Jiang J.F."/>
            <person name="Wang Q."/>
            <person name="Zhang B."/>
            <person name="Ji P."/>
            <person name="Bell-Sakyi L."/>
            <person name="Cui X.M."/>
            <person name="Yuan T.T."/>
            <person name="Jiang B.G."/>
            <person name="Yang W.F."/>
            <person name="Lam T.T."/>
            <person name="Chang Q.C."/>
            <person name="Ding S.J."/>
            <person name="Wang X.J."/>
            <person name="Zhu J.G."/>
            <person name="Ruan X.D."/>
            <person name="Zhao L."/>
            <person name="Wei J.T."/>
            <person name="Ye R.Z."/>
            <person name="Que T.C."/>
            <person name="Du C.H."/>
            <person name="Zhou Y.H."/>
            <person name="Cheng J.X."/>
            <person name="Dai P.F."/>
            <person name="Guo W.B."/>
            <person name="Han X.H."/>
            <person name="Huang E.J."/>
            <person name="Li L.F."/>
            <person name="Wei W."/>
            <person name="Gao Y.C."/>
            <person name="Liu J.Z."/>
            <person name="Shao H.Z."/>
            <person name="Wang X."/>
            <person name="Wang C.C."/>
            <person name="Yang T.C."/>
            <person name="Huo Q.B."/>
            <person name="Li W."/>
            <person name="Chen H.Y."/>
            <person name="Chen S.E."/>
            <person name="Zhou L.G."/>
            <person name="Ni X.B."/>
            <person name="Tian J.H."/>
            <person name="Sheng Y."/>
            <person name="Liu T."/>
            <person name="Pan Y.S."/>
            <person name="Xia L.Y."/>
            <person name="Li J."/>
            <person name="Zhao F."/>
            <person name="Cao W.C."/>
        </authorList>
    </citation>
    <scope>NUCLEOTIDE SEQUENCE [LARGE SCALE GENOMIC DNA]</scope>
    <source>
        <strain evidence="1">Iper-2018</strain>
    </source>
</reference>
<accession>A0AC60P1A2</accession>
<feature type="non-terminal residue" evidence="1">
    <location>
        <position position="1"/>
    </location>
</feature>
<organism evidence="1 2">
    <name type="scientific">Ixodes persulcatus</name>
    <name type="common">Taiga tick</name>
    <dbReference type="NCBI Taxonomy" id="34615"/>
    <lineage>
        <taxon>Eukaryota</taxon>
        <taxon>Metazoa</taxon>
        <taxon>Ecdysozoa</taxon>
        <taxon>Arthropoda</taxon>
        <taxon>Chelicerata</taxon>
        <taxon>Arachnida</taxon>
        <taxon>Acari</taxon>
        <taxon>Parasitiformes</taxon>
        <taxon>Ixodida</taxon>
        <taxon>Ixodoidea</taxon>
        <taxon>Ixodidae</taxon>
        <taxon>Ixodinae</taxon>
        <taxon>Ixodes</taxon>
    </lineage>
</organism>
<gene>
    <name evidence="1" type="ORF">HPB47_009727</name>
</gene>
<dbReference type="EMBL" id="JABSTQ010011289">
    <property type="protein sequence ID" value="KAG0413118.1"/>
    <property type="molecule type" value="Genomic_DNA"/>
</dbReference>
<evidence type="ECO:0000313" key="2">
    <source>
        <dbReference type="Proteomes" id="UP000805193"/>
    </source>
</evidence>
<evidence type="ECO:0000313" key="1">
    <source>
        <dbReference type="EMBL" id="KAG0413118.1"/>
    </source>
</evidence>
<name>A0AC60P1A2_IXOPE</name>
<proteinExistence type="predicted"/>
<protein>
    <submittedName>
        <fullName evidence="1">Uncharacterized protein</fullName>
    </submittedName>
</protein>
<comment type="caution">
    <text evidence="1">The sequence shown here is derived from an EMBL/GenBank/DDBJ whole genome shotgun (WGS) entry which is preliminary data.</text>
</comment>
<keyword evidence="2" id="KW-1185">Reference proteome</keyword>